<dbReference type="InterPro" id="IPR011935">
    <property type="entry name" value="CHP02231"/>
</dbReference>
<feature type="domain" description="DUF4139" evidence="2">
    <location>
        <begin position="215"/>
        <end position="558"/>
    </location>
</feature>
<dbReference type="AlphaFoldDB" id="A0A1I7TFG9"/>
<proteinExistence type="predicted"/>
<evidence type="ECO:0000313" key="4">
    <source>
        <dbReference type="Proteomes" id="UP000095282"/>
    </source>
</evidence>
<reference evidence="5" key="1">
    <citation type="submission" date="2016-11" db="UniProtKB">
        <authorList>
            <consortium name="WormBaseParasite"/>
        </authorList>
    </citation>
    <scope>IDENTIFICATION</scope>
</reference>
<dbReference type="PANTHER" id="PTHR31005:SF3">
    <property type="entry name" value="PROTEIN F37C4.5"/>
    <property type="match status" value="1"/>
</dbReference>
<dbReference type="PANTHER" id="PTHR31005">
    <property type="entry name" value="DUF4139 DOMAIN-CONTAINING PROTEIN"/>
    <property type="match status" value="1"/>
</dbReference>
<feature type="domain" description="DUF4140" evidence="3">
    <location>
        <begin position="17"/>
        <end position="115"/>
    </location>
</feature>
<protein>
    <submittedName>
        <fullName evidence="5">Protein F37C4.5</fullName>
    </submittedName>
</protein>
<evidence type="ECO:0000313" key="5">
    <source>
        <dbReference type="WBParaSite" id="Csp11.Scaffold601.g5417.t1"/>
    </source>
</evidence>
<evidence type="ECO:0000259" key="2">
    <source>
        <dbReference type="Pfam" id="PF13598"/>
    </source>
</evidence>
<dbReference type="WBParaSite" id="Csp11.Scaffold601.g5417.t1">
    <property type="protein sequence ID" value="Csp11.Scaffold601.g5417.t1"/>
    <property type="gene ID" value="Csp11.Scaffold601.g5417"/>
</dbReference>
<dbReference type="InterPro" id="IPR037291">
    <property type="entry name" value="DUF4139"/>
</dbReference>
<keyword evidence="4" id="KW-1185">Reference proteome</keyword>
<feature type="coiled-coil region" evidence="1">
    <location>
        <begin position="85"/>
        <end position="112"/>
    </location>
</feature>
<evidence type="ECO:0000256" key="1">
    <source>
        <dbReference type="SAM" id="Coils"/>
    </source>
</evidence>
<accession>A0A1I7TFG9</accession>
<dbReference type="STRING" id="1561998.A0A1I7TFG9"/>
<dbReference type="InterPro" id="IPR025554">
    <property type="entry name" value="DUF4140"/>
</dbReference>
<dbReference type="Proteomes" id="UP000095282">
    <property type="component" value="Unplaced"/>
</dbReference>
<name>A0A1I7TFG9_9PELO</name>
<sequence length="568" mass="64139">MATIHEFDIRDQVISNITILSDRAEVKRLVSIPVKTGINEVQLKNFTNCLQRDSVRVDGRGKATICDVIEKETPALRVEMDTPEIAELRKKLDEYDGKRNKQEDQIGILKKRIEGLDKTVGEIGKGVMNPSKESGNVVIDEQLLDGLQKLFNFHETESESLKTQLREKQQELSKTIEIISIISDELNMSDNIRRSSRSLNVVITLESFEDGNVELDVIYQVFQTGWQPSYDIRVDTETPLMKITYYGKLYNHCGEDWNDFPAVLSTAQPSLGGQIPELGTLDAHFYRPVVEEKRLFRAKRQMARGGFHRQSLGTADFQDEEMECESNDKEMFSPPPMEVTQNTLSTEFKISRNSNLPNGTDDHKVMIGSVEMTPSLVHESVPSKNAAAFLTASAVNTSNLPFLSGETSIFLNNAFVAKSNMKTVSPGERFSCSLGVDTAIRVEYKPAKKFHEEGGYITKHSSHVTEQTIHVKNTRSEQPIYLTIKHHVPRSTDEKIRVKLASPSVVPFDPVADKSYDDVIEPREGTRMTKYHNLEWTVKLAPSSSMDLVIKWIVEHAKGQSIILQETF</sequence>
<keyword evidence="1" id="KW-0175">Coiled coil</keyword>
<evidence type="ECO:0000259" key="3">
    <source>
        <dbReference type="Pfam" id="PF13600"/>
    </source>
</evidence>
<dbReference type="Pfam" id="PF13600">
    <property type="entry name" value="DUF4140"/>
    <property type="match status" value="1"/>
</dbReference>
<dbReference type="Pfam" id="PF13598">
    <property type="entry name" value="DUF4139"/>
    <property type="match status" value="1"/>
</dbReference>
<dbReference type="NCBIfam" id="TIGR02231">
    <property type="entry name" value="mucoidy inhibitor MuiA family protein"/>
    <property type="match status" value="1"/>
</dbReference>
<dbReference type="eggNOG" id="ENOG502QWQ0">
    <property type="taxonomic scope" value="Eukaryota"/>
</dbReference>
<organism evidence="4 5">
    <name type="scientific">Caenorhabditis tropicalis</name>
    <dbReference type="NCBI Taxonomy" id="1561998"/>
    <lineage>
        <taxon>Eukaryota</taxon>
        <taxon>Metazoa</taxon>
        <taxon>Ecdysozoa</taxon>
        <taxon>Nematoda</taxon>
        <taxon>Chromadorea</taxon>
        <taxon>Rhabditida</taxon>
        <taxon>Rhabditina</taxon>
        <taxon>Rhabditomorpha</taxon>
        <taxon>Rhabditoidea</taxon>
        <taxon>Rhabditidae</taxon>
        <taxon>Peloderinae</taxon>
        <taxon>Caenorhabditis</taxon>
    </lineage>
</organism>